<dbReference type="InterPro" id="IPR010330">
    <property type="entry name" value="CoiA_nuc"/>
</dbReference>
<dbReference type="EMBL" id="JBHSKP010000019">
    <property type="protein sequence ID" value="MFC5154992.1"/>
    <property type="molecule type" value="Genomic_DNA"/>
</dbReference>
<evidence type="ECO:0000259" key="1">
    <source>
        <dbReference type="Pfam" id="PF06054"/>
    </source>
</evidence>
<evidence type="ECO:0000313" key="3">
    <source>
        <dbReference type="Proteomes" id="UP001596160"/>
    </source>
</evidence>
<dbReference type="Proteomes" id="UP001596160">
    <property type="component" value="Unassembled WGS sequence"/>
</dbReference>
<proteinExistence type="predicted"/>
<protein>
    <recommendedName>
        <fullName evidence="1">Competence protein CoiA nuclease-like domain-containing protein</fullName>
    </recommendedName>
</protein>
<accession>A0ABW0AMR4</accession>
<comment type="caution">
    <text evidence="2">The sequence shown here is derived from an EMBL/GenBank/DDBJ whole genome shotgun (WGS) entry which is preliminary data.</text>
</comment>
<sequence>MPLSAIHAEHGSLDLTLDGLGCEGRITWEQIHRARPRAPLTCPECEWGLCPEYSQTGLRYFAHDPDAPECSLREETEQHRRLKRDLAECCRRVPGWSAELEQAGPERAWRADVRATHTATGRRYAFEAQLSTIGIDGPRGLTEGTARMAEAGVPAAWVTTGSRAWLGAVPTIQAEAQTGPTRPVRAGHWTYLISSWTPAAESRTPARLTDFVRAVLTGELVAHRVTCPARDDWSTRPGWSWVWATPKDIAEAAAYV</sequence>
<keyword evidence="3" id="KW-1185">Reference proteome</keyword>
<evidence type="ECO:0000313" key="2">
    <source>
        <dbReference type="EMBL" id="MFC5154992.1"/>
    </source>
</evidence>
<reference evidence="3" key="1">
    <citation type="journal article" date="2019" name="Int. J. Syst. Evol. Microbiol.">
        <title>The Global Catalogue of Microorganisms (GCM) 10K type strain sequencing project: providing services to taxonomists for standard genome sequencing and annotation.</title>
        <authorList>
            <consortium name="The Broad Institute Genomics Platform"/>
            <consortium name="The Broad Institute Genome Sequencing Center for Infectious Disease"/>
            <person name="Wu L."/>
            <person name="Ma J."/>
        </authorList>
    </citation>
    <scope>NUCLEOTIDE SEQUENCE [LARGE SCALE GENOMIC DNA]</scope>
    <source>
        <strain evidence="3">PCU 266</strain>
    </source>
</reference>
<gene>
    <name evidence="2" type="ORF">ACFPRH_24975</name>
</gene>
<dbReference type="Pfam" id="PF06054">
    <property type="entry name" value="CoiA_nuc"/>
    <property type="match status" value="1"/>
</dbReference>
<organism evidence="2 3">
    <name type="scientific">Streptomyces amakusaensis</name>
    <dbReference type="NCBI Taxonomy" id="67271"/>
    <lineage>
        <taxon>Bacteria</taxon>
        <taxon>Bacillati</taxon>
        <taxon>Actinomycetota</taxon>
        <taxon>Actinomycetes</taxon>
        <taxon>Kitasatosporales</taxon>
        <taxon>Streptomycetaceae</taxon>
        <taxon>Streptomyces</taxon>
    </lineage>
</organism>
<feature type="domain" description="Competence protein CoiA nuclease-like" evidence="1">
    <location>
        <begin position="75"/>
        <end position="162"/>
    </location>
</feature>
<name>A0ABW0AMR4_9ACTN</name>
<dbReference type="RefSeq" id="WP_344474670.1">
    <property type="nucleotide sequence ID" value="NZ_BAAASB010000004.1"/>
</dbReference>